<dbReference type="Pfam" id="PF12110">
    <property type="entry name" value="Nup96"/>
    <property type="match status" value="1"/>
</dbReference>
<evidence type="ECO:0000256" key="12">
    <source>
        <dbReference type="SAM" id="MobiDB-lite"/>
    </source>
</evidence>
<evidence type="ECO:0000256" key="4">
    <source>
        <dbReference type="ARBA" id="ARBA00013472"/>
    </source>
</evidence>
<protein>
    <recommendedName>
        <fullName evidence="4">Nuclear pore complex protein Nup98-Nup96</fullName>
    </recommendedName>
</protein>
<reference evidence="14 15" key="1">
    <citation type="submission" date="2017-03" db="EMBL/GenBank/DDBJ databases">
        <title>Genome of the blue death feigning beetle - Asbolus verrucosus.</title>
        <authorList>
            <person name="Rider S.D."/>
        </authorList>
    </citation>
    <scope>NUCLEOTIDE SEQUENCE [LARGE SCALE GENOMIC DNA]</scope>
    <source>
        <strain evidence="14">Butters</strain>
        <tissue evidence="14">Head and leg muscle</tissue>
    </source>
</reference>
<dbReference type="PANTHER" id="PTHR23198">
    <property type="entry name" value="NUCLEOPORIN"/>
    <property type="match status" value="1"/>
</dbReference>
<dbReference type="GO" id="GO:0000973">
    <property type="term" value="P:post-transcriptional tethering of RNA polymerase II gene DNA at nuclear periphery"/>
    <property type="evidence" value="ECO:0007669"/>
    <property type="project" value="TreeGrafter"/>
</dbReference>
<evidence type="ECO:0000313" key="14">
    <source>
        <dbReference type="EMBL" id="RZC40264.1"/>
    </source>
</evidence>
<dbReference type="Gene3D" id="3.30.1610.10">
    <property type="entry name" value="Peptidase S59, nucleoporin"/>
    <property type="match status" value="1"/>
</dbReference>
<gene>
    <name evidence="14" type="ORF">BDFB_002306</name>
</gene>
<dbReference type="EMBL" id="QDEB01027470">
    <property type="protein sequence ID" value="RZC40264.1"/>
    <property type="molecule type" value="Genomic_DNA"/>
</dbReference>
<feature type="compositionally biased region" description="Polar residues" evidence="12">
    <location>
        <begin position="21"/>
        <end position="32"/>
    </location>
</feature>
<dbReference type="Pfam" id="PF04096">
    <property type="entry name" value="Nucleoporin2"/>
    <property type="match status" value="1"/>
</dbReference>
<dbReference type="GO" id="GO:0008139">
    <property type="term" value="F:nuclear localization sequence binding"/>
    <property type="evidence" value="ECO:0007669"/>
    <property type="project" value="TreeGrafter"/>
</dbReference>
<evidence type="ECO:0000256" key="1">
    <source>
        <dbReference type="ARBA" id="ARBA00004567"/>
    </source>
</evidence>
<evidence type="ECO:0000313" key="15">
    <source>
        <dbReference type="Proteomes" id="UP000292052"/>
    </source>
</evidence>
<evidence type="ECO:0000256" key="3">
    <source>
        <dbReference type="ARBA" id="ARBA00008926"/>
    </source>
</evidence>
<organism evidence="14 15">
    <name type="scientific">Asbolus verrucosus</name>
    <name type="common">Desert ironclad beetle</name>
    <dbReference type="NCBI Taxonomy" id="1661398"/>
    <lineage>
        <taxon>Eukaryota</taxon>
        <taxon>Metazoa</taxon>
        <taxon>Ecdysozoa</taxon>
        <taxon>Arthropoda</taxon>
        <taxon>Hexapoda</taxon>
        <taxon>Insecta</taxon>
        <taxon>Pterygota</taxon>
        <taxon>Neoptera</taxon>
        <taxon>Endopterygota</taxon>
        <taxon>Coleoptera</taxon>
        <taxon>Polyphaga</taxon>
        <taxon>Cucujiformia</taxon>
        <taxon>Tenebrionidae</taxon>
        <taxon>Pimeliinae</taxon>
        <taxon>Asbolus</taxon>
    </lineage>
</organism>
<dbReference type="InterPro" id="IPR036903">
    <property type="entry name" value="Nup98_auto-Pept-S59_dom_sf"/>
</dbReference>
<evidence type="ECO:0000256" key="7">
    <source>
        <dbReference type="ARBA" id="ARBA00022816"/>
    </source>
</evidence>
<keyword evidence="7" id="KW-0509">mRNA transport</keyword>
<name>A0A482W597_ASBVE</name>
<dbReference type="GO" id="GO:0006606">
    <property type="term" value="P:protein import into nucleus"/>
    <property type="evidence" value="ECO:0007669"/>
    <property type="project" value="TreeGrafter"/>
</dbReference>
<dbReference type="GO" id="GO:0031965">
    <property type="term" value="C:nuclear membrane"/>
    <property type="evidence" value="ECO:0007669"/>
    <property type="project" value="UniProtKB-SubCell"/>
</dbReference>
<evidence type="ECO:0000256" key="6">
    <source>
        <dbReference type="ARBA" id="ARBA00022813"/>
    </source>
</evidence>
<dbReference type="GO" id="GO:0044614">
    <property type="term" value="C:nuclear pore cytoplasmic filaments"/>
    <property type="evidence" value="ECO:0007669"/>
    <property type="project" value="TreeGrafter"/>
</dbReference>
<evidence type="ECO:0000256" key="10">
    <source>
        <dbReference type="ARBA" id="ARBA00023132"/>
    </source>
</evidence>
<keyword evidence="11" id="KW-0539">Nucleus</keyword>
<keyword evidence="8" id="KW-0653">Protein transport</keyword>
<dbReference type="GO" id="GO:0003723">
    <property type="term" value="F:RNA binding"/>
    <property type="evidence" value="ECO:0007669"/>
    <property type="project" value="TreeGrafter"/>
</dbReference>
<evidence type="ECO:0000256" key="2">
    <source>
        <dbReference type="ARBA" id="ARBA00004620"/>
    </source>
</evidence>
<keyword evidence="9" id="KW-0811">Translocation</keyword>
<feature type="compositionally biased region" description="Polar residues" evidence="12">
    <location>
        <begin position="40"/>
        <end position="60"/>
    </location>
</feature>
<evidence type="ECO:0000256" key="8">
    <source>
        <dbReference type="ARBA" id="ARBA00022927"/>
    </source>
</evidence>
<evidence type="ECO:0000259" key="13">
    <source>
        <dbReference type="PROSITE" id="PS51434"/>
    </source>
</evidence>
<feature type="region of interest" description="Disordered" evidence="12">
    <location>
        <begin position="21"/>
        <end position="60"/>
    </location>
</feature>
<sequence>MYPNYINKPSFMTNTPNTSFGASTSSFGQPAANTPMFPSMQPSNIFQTPSTSSFNAGPSSQTSFVQGRPWSLGPGFMNFARNVQTDSNERGAKIIIGDKPPSLDHSLLKYTGGESADYHITILLNCLMLRNSVPSHKYSCLRPHVQRWSKDQIYLDNNNSHLQVGYLAAQIHSARIKLHLDLVLHKPKQAYLDNKHSRKLDRRFSSRTQRIYSAVAMLSEAKDNQELSSNFRPLLVQTLCRKMEFLNLLALNIIAHNSKQVSQLHRLVRQQEAQQLLCLDKLKTNKLLDRHQVLGKIPLLVKPHQDSELQAKPTLQVYLENLQHLERRPVTRLLLVSTQPHQLPIHSAQVKLQNHFRNRYSGLTPHSLKLVLVLGTLPATCFKNLLSPLQDSTLDNQVFLLTKREQLKRLICFKFLNPVLVLAFLDRPTLEILVLDKQVSQLLVRILGNLQQPLLHNQHNLRLALIWVPLFGNTASKPTSLFGTTTTGGSLFNNNVFQQTPTSFSLNMNQQQQIQFPPEPSDDSKNISLIATDSFPDGPHVYGLEPVLGESNNSTTNPQDIKAMLDYSKKRDELLGTRSKIKVHLPKPKRGTNFSKEFFETNQALKSSHKCLVIRKFNDNSSTIYNKYNNELLDEAEECLKTDIASEADSSSIISPRSFMSDSDVYLDKPIDNQMRNFGLRLFDSKYSEETSDEAKSNKSNFTFDESATFLPLGASSKTSLNDTKIIKTGAFTNNVTLAEEETTITESDMDLPSNVSVSEVENSENPAGIILTKPEYYMYPALKDLHQYMDENGECVVQGLTIGRRGYGNVYFPDSIDIANMNLDEIVHFRHRELIIYPDDTKKPPVSEGLNRRAQVTLDKIYPREKGTNKYITDPNEIAQTNFVDNLIHVTQKHKCKFVDYRPKTGSWVFKVKHFSKYAFTDSDEEECEVTGDKVAQRKLETKKVEEIEDLPRIGLGGKEQVSQVKILTESDSFVTDPTLIDYWPEDERYMLTEDMYRTDSAIQTLKSSLFTNLETITTTKKVESQVIKPKQEIRSEVISVPKVHKLPDVTPALIPQKISGAQRCYTDLGIFRNKTFKVGWAKGFNFYNIELIPEGELVYAYAHCNIQVESKGYYKAMMPNLTDMLQITLDESEFSFDKNNIPTLHIKKELSYLQKQTDLFNDHVRTKTLTVYGISVLRFGAKEIIRRVVEDSILVIVVILLKKFAYDLSDEWNMAGQIDVKESEAFKTIFKLLSFHKITEACEFATKSNLSQLSLMISQLSANERYKHWMRKYIEGFAWKEKNIVTDEFKKLYLLLSGIPVDASINVCEDLDWMRCFGFHLWYVAPAAAPIDVAFKLYKRAFEESEYATTPTPPYSESKAKTKNYDLLYHILAVYSDKTYQLCHLLHPETHTEKLMDYRLSWFLLQLFLSLKVGLIRKSEQEHLHTIFSTQLENMGLWKWSIFTLLFLDDNIVKKNLIMRILDKNLSTFTETAQTEKELVNIFKIPSSWIHEIKAIKAKASGYCYEYFQHFVYLEDWHQANSVLVEFILPELFMNEQYEHLINFISKIEPFSKNLVNWNTQEGLFKDFVELRDMLCNSSEDKLQIIVSKLNSLFRRINSFPVKNDMQKLCVAELSRKCALLFKLLYKSLDNQTVQTKFVDLLNNLIMPSDIKHYEIFHLMCKYIKPEEIVQ</sequence>
<dbReference type="PANTHER" id="PTHR23198:SF6">
    <property type="entry name" value="NUCLEAR PORE COMPLEX PROTEIN NUP98-NUP96"/>
    <property type="match status" value="1"/>
</dbReference>
<evidence type="ECO:0000256" key="11">
    <source>
        <dbReference type="ARBA" id="ARBA00023242"/>
    </source>
</evidence>
<feature type="non-terminal residue" evidence="14">
    <location>
        <position position="1673"/>
    </location>
</feature>
<comment type="caution">
    <text evidence="14">The sequence shown here is derived from an EMBL/GenBank/DDBJ whole genome shotgun (WGS) entry which is preliminary data.</text>
</comment>
<proteinExistence type="inferred from homology"/>
<dbReference type="Proteomes" id="UP000292052">
    <property type="component" value="Unassembled WGS sequence"/>
</dbReference>
<keyword evidence="5" id="KW-0813">Transport</keyword>
<comment type="similarity">
    <text evidence="3">Belongs to the nucleoporin GLFG family.</text>
</comment>
<dbReference type="PROSITE" id="PS51434">
    <property type="entry name" value="NUP_C"/>
    <property type="match status" value="1"/>
</dbReference>
<evidence type="ECO:0000256" key="5">
    <source>
        <dbReference type="ARBA" id="ARBA00022448"/>
    </source>
</evidence>
<dbReference type="InterPro" id="IPR037665">
    <property type="entry name" value="Nucleoporin_S59-like"/>
</dbReference>
<keyword evidence="6" id="KW-0068">Autocatalytic cleavage</keyword>
<dbReference type="InterPro" id="IPR021967">
    <property type="entry name" value="Nup98_C"/>
</dbReference>
<keyword evidence="10" id="KW-0906">Nuclear pore complex</keyword>
<keyword evidence="15" id="KW-1185">Reference proteome</keyword>
<dbReference type="STRING" id="1661398.A0A482W597"/>
<evidence type="ECO:0000256" key="9">
    <source>
        <dbReference type="ARBA" id="ARBA00023010"/>
    </source>
</evidence>
<feature type="domain" description="Peptidase S59" evidence="13">
    <location>
        <begin position="774"/>
        <end position="916"/>
    </location>
</feature>
<dbReference type="OrthoDB" id="3797628at2759"/>
<dbReference type="GO" id="GO:0006405">
    <property type="term" value="P:RNA export from nucleus"/>
    <property type="evidence" value="ECO:0007669"/>
    <property type="project" value="TreeGrafter"/>
</dbReference>
<dbReference type="Gene3D" id="1.25.40.690">
    <property type="match status" value="1"/>
</dbReference>
<dbReference type="InterPro" id="IPR007230">
    <property type="entry name" value="Nup98_auto-Pept-S59_dom"/>
</dbReference>
<dbReference type="GO" id="GO:0034398">
    <property type="term" value="P:telomere tethering at nuclear periphery"/>
    <property type="evidence" value="ECO:0007669"/>
    <property type="project" value="TreeGrafter"/>
</dbReference>
<comment type="subcellular location">
    <subcellularLocation>
        <location evidence="2">Nucleus membrane</location>
        <topology evidence="2">Peripheral membrane protein</topology>
        <orientation evidence="2">Nucleoplasmic side</orientation>
    </subcellularLocation>
    <subcellularLocation>
        <location evidence="1">Nucleus</location>
        <location evidence="1">Nuclear pore complex</location>
    </subcellularLocation>
</comment>
<dbReference type="SUPFAM" id="SSF82215">
    <property type="entry name" value="C-terminal autoproteolytic domain of nucleoporin nup98"/>
    <property type="match status" value="1"/>
</dbReference>
<dbReference type="GO" id="GO:0051028">
    <property type="term" value="P:mRNA transport"/>
    <property type="evidence" value="ECO:0007669"/>
    <property type="project" value="UniProtKB-KW"/>
</dbReference>
<dbReference type="GO" id="GO:0017056">
    <property type="term" value="F:structural constituent of nuclear pore"/>
    <property type="evidence" value="ECO:0007669"/>
    <property type="project" value="InterPro"/>
</dbReference>
<accession>A0A482W597</accession>